<evidence type="ECO:0000313" key="2">
    <source>
        <dbReference type="EMBL" id="CAG8602115.1"/>
    </source>
</evidence>
<evidence type="ECO:0000313" key="3">
    <source>
        <dbReference type="Proteomes" id="UP000789831"/>
    </source>
</evidence>
<dbReference type="EMBL" id="CAJVPL010002185">
    <property type="protein sequence ID" value="CAG8602115.1"/>
    <property type="molecule type" value="Genomic_DNA"/>
</dbReference>
<sequence>MREFEDILKELNQMHGDSIVGAAAGVSGLNRQEITKKWKNKVWTPPTFCELKIQVIIIEIVDTGYSSSLNSVVFSQQQQMNSSTRFFSPLQFIPQQNNNNERNTVSALFLGNNNIENGQNPSNSSSTTDITKVSSSPINEFPATSQGGDNIHVDNIPPPPPPPPMGNESNISPPPPPLLPEMGSDVIFLRHPHRQEFRVHLKAAWTTSTSW</sequence>
<dbReference type="Proteomes" id="UP000789831">
    <property type="component" value="Unassembled WGS sequence"/>
</dbReference>
<feature type="compositionally biased region" description="Polar residues" evidence="1">
    <location>
        <begin position="112"/>
        <end position="148"/>
    </location>
</feature>
<name>A0A9N9CJF7_9GLOM</name>
<accession>A0A9N9CJF7</accession>
<comment type="caution">
    <text evidence="2">The sequence shown here is derived from an EMBL/GenBank/DDBJ whole genome shotgun (WGS) entry which is preliminary data.</text>
</comment>
<evidence type="ECO:0000256" key="1">
    <source>
        <dbReference type="SAM" id="MobiDB-lite"/>
    </source>
</evidence>
<reference evidence="2" key="1">
    <citation type="submission" date="2021-06" db="EMBL/GenBank/DDBJ databases">
        <authorList>
            <person name="Kallberg Y."/>
            <person name="Tangrot J."/>
            <person name="Rosling A."/>
        </authorList>
    </citation>
    <scope>NUCLEOTIDE SEQUENCE</scope>
    <source>
        <strain evidence="2">MT106</strain>
    </source>
</reference>
<dbReference type="OrthoDB" id="1104827at2759"/>
<protein>
    <submittedName>
        <fullName evidence="2">6710_t:CDS:1</fullName>
    </submittedName>
</protein>
<organism evidence="2 3">
    <name type="scientific">Ambispora gerdemannii</name>
    <dbReference type="NCBI Taxonomy" id="144530"/>
    <lineage>
        <taxon>Eukaryota</taxon>
        <taxon>Fungi</taxon>
        <taxon>Fungi incertae sedis</taxon>
        <taxon>Mucoromycota</taxon>
        <taxon>Glomeromycotina</taxon>
        <taxon>Glomeromycetes</taxon>
        <taxon>Archaeosporales</taxon>
        <taxon>Ambisporaceae</taxon>
        <taxon>Ambispora</taxon>
    </lineage>
</organism>
<keyword evidence="3" id="KW-1185">Reference proteome</keyword>
<dbReference type="AlphaFoldDB" id="A0A9N9CJF7"/>
<feature type="region of interest" description="Disordered" evidence="1">
    <location>
        <begin position="112"/>
        <end position="179"/>
    </location>
</feature>
<gene>
    <name evidence="2" type="ORF">AGERDE_LOCUS9155</name>
</gene>
<feature type="compositionally biased region" description="Pro residues" evidence="1">
    <location>
        <begin position="156"/>
        <end position="165"/>
    </location>
</feature>
<proteinExistence type="predicted"/>